<feature type="signal peptide" evidence="1">
    <location>
        <begin position="1"/>
        <end position="20"/>
    </location>
</feature>
<evidence type="ECO:0000256" key="1">
    <source>
        <dbReference type="SAM" id="SignalP"/>
    </source>
</evidence>
<evidence type="ECO:0000313" key="3">
    <source>
        <dbReference type="Proteomes" id="UP000636110"/>
    </source>
</evidence>
<name>A0ABR6F187_9SPHI</name>
<dbReference type="Gene3D" id="3.40.50.1820">
    <property type="entry name" value="alpha/beta hydrolase"/>
    <property type="match status" value="1"/>
</dbReference>
<dbReference type="InterPro" id="IPR029058">
    <property type="entry name" value="AB_hydrolase_fold"/>
</dbReference>
<reference evidence="2 3" key="1">
    <citation type="submission" date="2019-11" db="EMBL/GenBank/DDBJ databases">
        <title>Description of Pedobacter sp. LMG 31462T.</title>
        <authorList>
            <person name="Carlier A."/>
            <person name="Qi S."/>
            <person name="Vandamme P."/>
        </authorList>
    </citation>
    <scope>NUCLEOTIDE SEQUENCE [LARGE SCALE GENOMIC DNA]</scope>
    <source>
        <strain evidence="2 3">LMG 31462</strain>
    </source>
</reference>
<organism evidence="2 3">
    <name type="scientific">Pedobacter gandavensis</name>
    <dbReference type="NCBI Taxonomy" id="2679963"/>
    <lineage>
        <taxon>Bacteria</taxon>
        <taxon>Pseudomonadati</taxon>
        <taxon>Bacteroidota</taxon>
        <taxon>Sphingobacteriia</taxon>
        <taxon>Sphingobacteriales</taxon>
        <taxon>Sphingobacteriaceae</taxon>
        <taxon>Pedobacter</taxon>
    </lineage>
</organism>
<dbReference type="PANTHER" id="PTHR48098:SF6">
    <property type="entry name" value="FERRI-BACILLIBACTIN ESTERASE BESA"/>
    <property type="match status" value="1"/>
</dbReference>
<evidence type="ECO:0000313" key="2">
    <source>
        <dbReference type="EMBL" id="MBB2151267.1"/>
    </source>
</evidence>
<dbReference type="InterPro" id="IPR000801">
    <property type="entry name" value="Esterase-like"/>
</dbReference>
<dbReference type="PANTHER" id="PTHR48098">
    <property type="entry name" value="ENTEROCHELIN ESTERASE-RELATED"/>
    <property type="match status" value="1"/>
</dbReference>
<accession>A0ABR6F187</accession>
<feature type="chain" id="PRO_5045360505" evidence="1">
    <location>
        <begin position="21"/>
        <end position="276"/>
    </location>
</feature>
<comment type="caution">
    <text evidence="2">The sequence shown here is derived from an EMBL/GenBank/DDBJ whole genome shotgun (WGS) entry which is preliminary data.</text>
</comment>
<keyword evidence="1" id="KW-0732">Signal</keyword>
<dbReference type="RefSeq" id="WP_182960965.1">
    <property type="nucleotide sequence ID" value="NZ_WNXC01000009.1"/>
</dbReference>
<protein>
    <submittedName>
        <fullName evidence="2">Alpha/beta hydrolase</fullName>
    </submittedName>
</protein>
<dbReference type="SUPFAM" id="SSF53474">
    <property type="entry name" value="alpha/beta-Hydrolases"/>
    <property type="match status" value="1"/>
</dbReference>
<dbReference type="EMBL" id="WNXC01000009">
    <property type="protein sequence ID" value="MBB2151267.1"/>
    <property type="molecule type" value="Genomic_DNA"/>
</dbReference>
<dbReference type="Proteomes" id="UP000636110">
    <property type="component" value="Unassembled WGS sequence"/>
</dbReference>
<sequence length="276" mass="30604">MKYLFSMLMLSLLTLNNATAQQHQTAQKMENNSFSIGKINKIKSKILGESRTLNVYLPDGYHPDSAKTYPVIYLLDGSANEDFIHVAGLVQFLTMTETMPAAIVVGIANVDRKRDFTFPTTIAKDKKDYPTTGQSAKFISFIGKELQPYIEKNYKTSGDKMLAGQSLGGLLATEVLLKSPSLFNQYMIVSPSLWWDNESLLAKAPSLLKSLPAQKIKVYVAVGKEGAVMEGDAKKLAETLKATNLEVHFAFFPEGNHANVLHNALYKGFELFNPKK</sequence>
<dbReference type="InterPro" id="IPR050583">
    <property type="entry name" value="Mycobacterial_A85_antigen"/>
</dbReference>
<keyword evidence="3" id="KW-1185">Reference proteome</keyword>
<proteinExistence type="predicted"/>
<gene>
    <name evidence="2" type="ORF">GM920_20375</name>
</gene>
<dbReference type="GO" id="GO:0016787">
    <property type="term" value="F:hydrolase activity"/>
    <property type="evidence" value="ECO:0007669"/>
    <property type="project" value="UniProtKB-KW"/>
</dbReference>
<keyword evidence="2" id="KW-0378">Hydrolase</keyword>
<dbReference type="Pfam" id="PF00756">
    <property type="entry name" value="Esterase"/>
    <property type="match status" value="1"/>
</dbReference>